<dbReference type="STRING" id="202955.GCA_000759995_00549"/>
<keyword evidence="3" id="KW-1185">Reference proteome</keyword>
<protein>
    <submittedName>
        <fullName evidence="2">Uncharacterized protein</fullName>
    </submittedName>
</protein>
<comment type="caution">
    <text evidence="2">The sequence shown here is derived from an EMBL/GenBank/DDBJ whole genome shotgun (WGS) entry which is preliminary data.</text>
</comment>
<dbReference type="Proteomes" id="UP000017404">
    <property type="component" value="Unassembled WGS sequence"/>
</dbReference>
<evidence type="ECO:0000313" key="2">
    <source>
        <dbReference type="EMBL" id="ESK53474.1"/>
    </source>
</evidence>
<feature type="transmembrane region" description="Helical" evidence="1">
    <location>
        <begin position="36"/>
        <end position="53"/>
    </location>
</feature>
<proteinExistence type="predicted"/>
<evidence type="ECO:0000256" key="1">
    <source>
        <dbReference type="SAM" id="Phobius"/>
    </source>
</evidence>
<reference evidence="2 3" key="1">
    <citation type="submission" date="2013-10" db="EMBL/GenBank/DDBJ databases">
        <title>The Genome Sequence of Acinetobacter tjernbergiae CIP107465.</title>
        <authorList>
            <consortium name="The Broad Institute Genomics Platform"/>
            <consortium name="The Broad Institute Genome Sequencing Center for Infectious Disease"/>
            <person name="Cerqueira G."/>
            <person name="Feldgarden M."/>
            <person name="Courvalin P."/>
            <person name="Grillot-Courvalin C."/>
            <person name="Clermont D."/>
            <person name="Rocha E."/>
            <person name="Yoon E.-J."/>
            <person name="Nemec A."/>
            <person name="Young S.K."/>
            <person name="Zeng Q."/>
            <person name="Gargeya S."/>
            <person name="Fitzgerald M."/>
            <person name="Abouelleil A."/>
            <person name="Alvarado L."/>
            <person name="Berlin A.M."/>
            <person name="Chapman S.B."/>
            <person name="Gainer-Dewar J."/>
            <person name="Goldberg J."/>
            <person name="Gnerre S."/>
            <person name="Griggs A."/>
            <person name="Gujja S."/>
            <person name="Hansen M."/>
            <person name="Howarth C."/>
            <person name="Imamovic A."/>
            <person name="Ireland A."/>
            <person name="Larimer J."/>
            <person name="McCowan C."/>
            <person name="Murphy C."/>
            <person name="Pearson M."/>
            <person name="Poon T.W."/>
            <person name="Priest M."/>
            <person name="Roberts A."/>
            <person name="Saif S."/>
            <person name="Shea T."/>
            <person name="Sykes S."/>
            <person name="Wortman J."/>
            <person name="Nusbaum C."/>
            <person name="Birren B."/>
        </authorList>
    </citation>
    <scope>NUCLEOTIDE SEQUENCE [LARGE SCALE GENOMIC DNA]</scope>
    <source>
        <strain evidence="2 3">CIP 107465</strain>
    </source>
</reference>
<keyword evidence="1" id="KW-0472">Membrane</keyword>
<gene>
    <name evidence="2" type="ORF">F990_03334</name>
</gene>
<feature type="transmembrane region" description="Helical" evidence="1">
    <location>
        <begin position="12"/>
        <end position="30"/>
    </location>
</feature>
<dbReference type="AlphaFoldDB" id="V2W0F6"/>
<organism evidence="2 3">
    <name type="scientific">Acinetobacter tjernbergiae DSM 14971 = CIP 107465</name>
    <dbReference type="NCBI Taxonomy" id="1120928"/>
    <lineage>
        <taxon>Bacteria</taxon>
        <taxon>Pseudomonadati</taxon>
        <taxon>Pseudomonadota</taxon>
        <taxon>Gammaproteobacteria</taxon>
        <taxon>Moraxellales</taxon>
        <taxon>Moraxellaceae</taxon>
        <taxon>Acinetobacter</taxon>
    </lineage>
</organism>
<dbReference type="eggNOG" id="ENOG5032AFA">
    <property type="taxonomic scope" value="Bacteria"/>
</dbReference>
<keyword evidence="1" id="KW-0812">Transmembrane</keyword>
<dbReference type="EMBL" id="AYEV01000048">
    <property type="protein sequence ID" value="ESK53474.1"/>
    <property type="molecule type" value="Genomic_DNA"/>
</dbReference>
<accession>V2W0F6</accession>
<keyword evidence="1" id="KW-1133">Transmembrane helix</keyword>
<dbReference type="PATRIC" id="fig|1120928.5.peg.3376"/>
<evidence type="ECO:0000313" key="3">
    <source>
        <dbReference type="Proteomes" id="UP000017404"/>
    </source>
</evidence>
<sequence>MANRIFELQYSRFSIVLQLCIFVVILSLTYQLLSLLFWLLSFFIMAVTWFYFLKQPYIKHFEYLDEHDWSFRFSDPSLETQRRSITKIIDHQAYITIYFSDSHYSPCIIWWDQLPLLQWKNLKLWVKL</sequence>
<name>V2W0F6_9GAMM</name>